<accession>A0A6C0CJD1</accession>
<dbReference type="AlphaFoldDB" id="A0A6C0CJD1"/>
<reference evidence="1" key="1">
    <citation type="journal article" date="2020" name="Nature">
        <title>Giant virus diversity and host interactions through global metagenomics.</title>
        <authorList>
            <person name="Schulz F."/>
            <person name="Roux S."/>
            <person name="Paez-Espino D."/>
            <person name="Jungbluth S."/>
            <person name="Walsh D.A."/>
            <person name="Denef V.J."/>
            <person name="McMahon K.D."/>
            <person name="Konstantinidis K.T."/>
            <person name="Eloe-Fadrosh E.A."/>
            <person name="Kyrpides N.C."/>
            <person name="Woyke T."/>
        </authorList>
    </citation>
    <scope>NUCLEOTIDE SEQUENCE</scope>
    <source>
        <strain evidence="1">GVMAG-M-3300021343-4</strain>
    </source>
</reference>
<evidence type="ECO:0000313" key="1">
    <source>
        <dbReference type="EMBL" id="QHT04698.1"/>
    </source>
</evidence>
<sequence length="108" mass="12689">MSHDLDEFKNIYCELNLETGKIRKYKDQRDSSINGFCTNRFAITNYSTSNSSFINFSSSVYANGCVLLSLNMKDAAHYAKYYTQTYGKKISYIIYHYYKYHFFTDPTV</sequence>
<protein>
    <submittedName>
        <fullName evidence="1">Uncharacterized protein</fullName>
    </submittedName>
</protein>
<proteinExistence type="predicted"/>
<dbReference type="EMBL" id="MN739436">
    <property type="protein sequence ID" value="QHT04698.1"/>
    <property type="molecule type" value="Genomic_DNA"/>
</dbReference>
<organism evidence="1">
    <name type="scientific">viral metagenome</name>
    <dbReference type="NCBI Taxonomy" id="1070528"/>
    <lineage>
        <taxon>unclassified sequences</taxon>
        <taxon>metagenomes</taxon>
        <taxon>organismal metagenomes</taxon>
    </lineage>
</organism>
<name>A0A6C0CJD1_9ZZZZ</name>